<dbReference type="Pfam" id="PF00403">
    <property type="entry name" value="HMA"/>
    <property type="match status" value="1"/>
</dbReference>
<evidence type="ECO:0000259" key="3">
    <source>
        <dbReference type="PROSITE" id="PS50846"/>
    </source>
</evidence>
<dbReference type="Gene3D" id="3.30.70.100">
    <property type="match status" value="1"/>
</dbReference>
<dbReference type="EMBL" id="VTOW01000001">
    <property type="protein sequence ID" value="NKE70234.1"/>
    <property type="molecule type" value="Genomic_DNA"/>
</dbReference>
<keyword evidence="5" id="KW-1185">Reference proteome</keyword>
<protein>
    <submittedName>
        <fullName evidence="4">Heavy-metal-associated domain-containing protein</fullName>
    </submittedName>
</protein>
<dbReference type="Proteomes" id="UP000534783">
    <property type="component" value="Unassembled WGS sequence"/>
</dbReference>
<dbReference type="RefSeq" id="WP_168058500.1">
    <property type="nucleotide sequence ID" value="NZ_VTOW01000001.1"/>
</dbReference>
<proteinExistence type="predicted"/>
<reference evidence="4 5" key="1">
    <citation type="journal article" date="2020" name="Nature">
        <title>Bacterial chemolithoautotrophy via manganese oxidation.</title>
        <authorList>
            <person name="Yu H."/>
            <person name="Leadbetter J.R."/>
        </authorList>
    </citation>
    <scope>NUCLEOTIDE SEQUENCE [LARGE SCALE GENOMIC DNA]</scope>
    <source>
        <strain evidence="4 5">Mn-1</strain>
    </source>
</reference>
<dbReference type="PROSITE" id="PS50846">
    <property type="entry name" value="HMA_2"/>
    <property type="match status" value="1"/>
</dbReference>
<gene>
    <name evidence="4" type="ORF">MNODULE_05680</name>
</gene>
<keyword evidence="1" id="KW-0479">Metal-binding</keyword>
<accession>A0A7X6DN93</accession>
<dbReference type="GO" id="GO:0046872">
    <property type="term" value="F:metal ion binding"/>
    <property type="evidence" value="ECO:0007669"/>
    <property type="project" value="UniProtKB-KW"/>
</dbReference>
<organism evidence="4 5">
    <name type="scientific">Candidatus Manganitrophus noduliformans</name>
    <dbReference type="NCBI Taxonomy" id="2606439"/>
    <lineage>
        <taxon>Bacteria</taxon>
        <taxon>Pseudomonadati</taxon>
        <taxon>Nitrospirota</taxon>
        <taxon>Nitrospiria</taxon>
        <taxon>Candidatus Troglogloeales</taxon>
        <taxon>Candidatus Manganitrophaceae</taxon>
        <taxon>Candidatus Manganitrophus</taxon>
    </lineage>
</organism>
<name>A0A7X6DN93_9BACT</name>
<dbReference type="CDD" id="cd00371">
    <property type="entry name" value="HMA"/>
    <property type="match status" value="1"/>
</dbReference>
<dbReference type="SUPFAM" id="SSF55008">
    <property type="entry name" value="HMA, heavy metal-associated domain"/>
    <property type="match status" value="1"/>
</dbReference>
<feature type="domain" description="HMA" evidence="3">
    <location>
        <begin position="38"/>
        <end position="114"/>
    </location>
</feature>
<evidence type="ECO:0000313" key="5">
    <source>
        <dbReference type="Proteomes" id="UP000534783"/>
    </source>
</evidence>
<evidence type="ECO:0000313" key="4">
    <source>
        <dbReference type="EMBL" id="NKE70234.1"/>
    </source>
</evidence>
<dbReference type="InterPro" id="IPR017969">
    <property type="entry name" value="Heavy-metal-associated_CS"/>
</dbReference>
<dbReference type="AlphaFoldDB" id="A0A7X6DN93"/>
<evidence type="ECO:0000256" key="2">
    <source>
        <dbReference type="SAM" id="SignalP"/>
    </source>
</evidence>
<feature type="signal peptide" evidence="2">
    <location>
        <begin position="1"/>
        <end position="24"/>
    </location>
</feature>
<dbReference type="InterPro" id="IPR006121">
    <property type="entry name" value="HMA_dom"/>
</dbReference>
<dbReference type="PROSITE" id="PS01047">
    <property type="entry name" value="HMA_1"/>
    <property type="match status" value="1"/>
</dbReference>
<feature type="chain" id="PRO_5031106711" evidence="2">
    <location>
        <begin position="25"/>
        <end position="122"/>
    </location>
</feature>
<comment type="caution">
    <text evidence="4">The sequence shown here is derived from an EMBL/GenBank/DDBJ whole genome shotgun (WGS) entry which is preliminary data.</text>
</comment>
<dbReference type="InterPro" id="IPR036163">
    <property type="entry name" value="HMA_dom_sf"/>
</dbReference>
<keyword evidence="2" id="KW-0732">Signal</keyword>
<evidence type="ECO:0000256" key="1">
    <source>
        <dbReference type="ARBA" id="ARBA00022723"/>
    </source>
</evidence>
<sequence length="122" mass="13509">MIKGFMKASLLFSVLLFLVTGAPATDHFSLAEEPGALQTITLKIDGMDCGACAKEIRSALMERPGVRTAEVKVRKKWLFFDDFSDARAVVEYEQSKTTVDDLIKAVEGASNSMFTYHARLIE</sequence>